<evidence type="ECO:0000313" key="11">
    <source>
        <dbReference type="Proteomes" id="UP000232164"/>
    </source>
</evidence>
<feature type="domain" description="MacB-like periplasmic core" evidence="8">
    <location>
        <begin position="51"/>
        <end position="239"/>
    </location>
</feature>
<reference evidence="10" key="3">
    <citation type="submission" date="2022-09" db="EMBL/GenBank/DDBJ databases">
        <title>Australian commercial rhizobial inoculants.</title>
        <authorList>
            <person name="Kohlmeier M.G."/>
            <person name="O'Hara G.W."/>
            <person name="Colombi E."/>
            <person name="Ramsay J.P."/>
            <person name="Terpolilli J."/>
        </authorList>
    </citation>
    <scope>NUCLEOTIDE SEQUENCE</scope>
    <source>
        <strain evidence="10">WSM1592</strain>
    </source>
</reference>
<sequence length="800" mass="85325">MQHRFREFFGIRTAKDFVPIIVNFMGTTVAFVAVGLCILIVTTDLSSDTWVRNSGQAYRLFVTISPPGAGKIPLPAVSPRLADPLKGLPGVEEVTRLSRENMVISRNGERFSETVQVVDENFLEAFGLELRPGSLAHALQAPGNAVLSQQAAQKYFGTANPIGQTLELDTGDSLQVTGVLRSVPENTHLHLNLLVSSASPFTVLNRQFQSAGPSESIAYTYFWLDDGIAAKEVAVQLSNLLVTTPIMPPEQASVVNPVLGMMPVTEIHLNNFPSGELKPGGSRTMIGVLVAIATMIVVIVCINFSVLMISQAEARTLEYGVRRSFGATRLQIMLGNLREGAAITAASMTLAASLILAAHPIISAVLGVTILVTATDLLLLLAPPVIVALVATAATMLPAGAVARMPPVVSLKQEMPKRKAAWESIPIIVQFGLATVIVIFSLVVAGQTTFAVRQSLQAIGTGVYIIDSGTAPLSPSMLATFRDEASRIPGVRAASLSEIVPTNFTTSMVGLMNQELGQAAPSGFPSNAVDSAFFDTYGLAPVAGRLFPDTDAAQAGGQVTVLSEAALPVLGFRDARSAIGTSIAMMGPQGPVPFEVLGVVPDITMKSVDLPPEPIVYFPVAERGRFVSIAIDNPWEPAVIDQINSVWLEVTNERAMNGRFLDDRLADLYRPLEQSRRVLVAVSIVAIVTSCLGIYALTSLLSVRQRREIAIRRALGATRGNVTAYVSMRFFMPILAGVLLGLPASAFIAVYWLSGYSHRITLGPYPFLATAIGVVTVGMLAVLQHTIQLARTEPVAALRT</sequence>
<evidence type="ECO:0000313" key="10">
    <source>
        <dbReference type="EMBL" id="UWU14381.1"/>
    </source>
</evidence>
<feature type="transmembrane region" description="Helical" evidence="6">
    <location>
        <begin position="730"/>
        <end position="753"/>
    </location>
</feature>
<evidence type="ECO:0000256" key="6">
    <source>
        <dbReference type="SAM" id="Phobius"/>
    </source>
</evidence>
<reference evidence="9 11" key="1">
    <citation type="submission" date="2017-11" db="EMBL/GenBank/DDBJ databases">
        <authorList>
            <person name="Han C.G."/>
        </authorList>
    </citation>
    <scope>NUCLEOTIDE SEQUENCE [LARGE SCALE GENOMIC DNA]</scope>
    <source>
        <strain evidence="9 11">HCNT1</strain>
    </source>
</reference>
<keyword evidence="5 6" id="KW-0472">Membrane</keyword>
<protein>
    <submittedName>
        <fullName evidence="9">ABC transporter permease</fullName>
    </submittedName>
</protein>
<feature type="transmembrane region" description="Helical" evidence="6">
    <location>
        <begin position="341"/>
        <end position="371"/>
    </location>
</feature>
<accession>A0A2N0DDJ3</accession>
<organism evidence="9 11">
    <name type="scientific">Rhizobium sullae</name>
    <name type="common">Rhizobium hedysari</name>
    <dbReference type="NCBI Taxonomy" id="50338"/>
    <lineage>
        <taxon>Bacteria</taxon>
        <taxon>Pseudomonadati</taxon>
        <taxon>Pseudomonadota</taxon>
        <taxon>Alphaproteobacteria</taxon>
        <taxon>Hyphomicrobiales</taxon>
        <taxon>Rhizobiaceae</taxon>
        <taxon>Rhizobium/Agrobacterium group</taxon>
        <taxon>Rhizobium</taxon>
    </lineage>
</organism>
<feature type="domain" description="MacB-like periplasmic core" evidence="8">
    <location>
        <begin position="431"/>
        <end position="625"/>
    </location>
</feature>
<evidence type="ECO:0000256" key="3">
    <source>
        <dbReference type="ARBA" id="ARBA00022692"/>
    </source>
</evidence>
<feature type="transmembrane region" description="Helical" evidence="6">
    <location>
        <begin position="424"/>
        <end position="445"/>
    </location>
</feature>
<feature type="transmembrane region" description="Helical" evidence="6">
    <location>
        <begin position="285"/>
        <end position="309"/>
    </location>
</feature>
<dbReference type="Proteomes" id="UP000232164">
    <property type="component" value="Unassembled WGS sequence"/>
</dbReference>
<keyword evidence="12" id="KW-1185">Reference proteome</keyword>
<comment type="subcellular location">
    <subcellularLocation>
        <location evidence="1">Cell membrane</location>
        <topology evidence="1">Multi-pass membrane protein</topology>
    </subcellularLocation>
</comment>
<evidence type="ECO:0000256" key="1">
    <source>
        <dbReference type="ARBA" id="ARBA00004651"/>
    </source>
</evidence>
<name>A0A2N0DDJ3_RHISU</name>
<evidence type="ECO:0000256" key="5">
    <source>
        <dbReference type="ARBA" id="ARBA00023136"/>
    </source>
</evidence>
<evidence type="ECO:0000256" key="2">
    <source>
        <dbReference type="ARBA" id="ARBA00022475"/>
    </source>
</evidence>
<evidence type="ECO:0000313" key="12">
    <source>
        <dbReference type="Proteomes" id="UP001060123"/>
    </source>
</evidence>
<feature type="transmembrane region" description="Helical" evidence="6">
    <location>
        <begin position="377"/>
        <end position="403"/>
    </location>
</feature>
<dbReference type="EMBL" id="PIQN01000005">
    <property type="protein sequence ID" value="PKA44144.1"/>
    <property type="molecule type" value="Genomic_DNA"/>
</dbReference>
<dbReference type="GO" id="GO:0022857">
    <property type="term" value="F:transmembrane transporter activity"/>
    <property type="evidence" value="ECO:0007669"/>
    <property type="project" value="TreeGrafter"/>
</dbReference>
<keyword evidence="4 6" id="KW-1133">Transmembrane helix</keyword>
<dbReference type="Proteomes" id="UP001060123">
    <property type="component" value="Chromosome"/>
</dbReference>
<dbReference type="PANTHER" id="PTHR30572">
    <property type="entry name" value="MEMBRANE COMPONENT OF TRANSPORTER-RELATED"/>
    <property type="match status" value="1"/>
</dbReference>
<feature type="transmembrane region" description="Helical" evidence="6">
    <location>
        <begin position="678"/>
        <end position="703"/>
    </location>
</feature>
<evidence type="ECO:0000259" key="8">
    <source>
        <dbReference type="Pfam" id="PF12704"/>
    </source>
</evidence>
<dbReference type="InterPro" id="IPR025857">
    <property type="entry name" value="MacB_PCD"/>
</dbReference>
<feature type="transmembrane region" description="Helical" evidence="6">
    <location>
        <begin position="20"/>
        <end position="41"/>
    </location>
</feature>
<dbReference type="GO" id="GO:0005886">
    <property type="term" value="C:plasma membrane"/>
    <property type="evidence" value="ECO:0007669"/>
    <property type="project" value="UniProtKB-SubCell"/>
</dbReference>
<dbReference type="Pfam" id="PF12704">
    <property type="entry name" value="MacB_PCD"/>
    <property type="match status" value="2"/>
</dbReference>
<dbReference type="RefSeq" id="WP_027510660.1">
    <property type="nucleotide sequence ID" value="NZ_CP104143.1"/>
</dbReference>
<keyword evidence="3 6" id="KW-0812">Transmembrane</keyword>
<evidence type="ECO:0000259" key="7">
    <source>
        <dbReference type="Pfam" id="PF02687"/>
    </source>
</evidence>
<evidence type="ECO:0000256" key="4">
    <source>
        <dbReference type="ARBA" id="ARBA00022989"/>
    </source>
</evidence>
<dbReference type="InterPro" id="IPR003838">
    <property type="entry name" value="ABC3_permease_C"/>
</dbReference>
<dbReference type="InterPro" id="IPR050250">
    <property type="entry name" value="Macrolide_Exporter_MacB"/>
</dbReference>
<evidence type="ECO:0000313" key="9">
    <source>
        <dbReference type="EMBL" id="PKA44144.1"/>
    </source>
</evidence>
<dbReference type="PANTHER" id="PTHR30572:SF18">
    <property type="entry name" value="ABC-TYPE MACROLIDE FAMILY EXPORT SYSTEM PERMEASE COMPONENT 2"/>
    <property type="match status" value="1"/>
</dbReference>
<dbReference type="AlphaFoldDB" id="A0A2N0DDJ3"/>
<dbReference type="EMBL" id="CP104143">
    <property type="protein sequence ID" value="UWU14381.1"/>
    <property type="molecule type" value="Genomic_DNA"/>
</dbReference>
<feature type="transmembrane region" description="Helical" evidence="6">
    <location>
        <begin position="765"/>
        <end position="783"/>
    </location>
</feature>
<feature type="domain" description="ABC3 transporter permease C-terminal" evidence="7">
    <location>
        <begin position="681"/>
        <end position="794"/>
    </location>
</feature>
<keyword evidence="2" id="KW-1003">Cell membrane</keyword>
<dbReference type="STRING" id="1041146.GCA_000427985_01169"/>
<proteinExistence type="predicted"/>
<feature type="domain" description="ABC3 transporter permease C-terminal" evidence="7">
    <location>
        <begin position="291"/>
        <end position="407"/>
    </location>
</feature>
<dbReference type="Pfam" id="PF02687">
    <property type="entry name" value="FtsX"/>
    <property type="match status" value="2"/>
</dbReference>
<gene>
    <name evidence="9" type="ORF">CWR43_07550</name>
    <name evidence="10" type="ORF">N2599_20085</name>
</gene>
<reference evidence="9 11" key="2">
    <citation type="submission" date="2017-12" db="EMBL/GenBank/DDBJ databases">
        <title>Genome sequence of Rhizobium sullae HCNT1 isolated from Sulla coronaria nodules and featuring peculiar denitrification phenotypes.</title>
        <authorList>
            <person name="De Diego-Diaz B."/>
            <person name="Treu L."/>
            <person name="Campanaro S."/>
            <person name="Da Silva Duarte V."/>
            <person name="Basaglia M."/>
            <person name="Favaro L."/>
            <person name="Casella S."/>
            <person name="Squartini A."/>
        </authorList>
    </citation>
    <scope>NUCLEOTIDE SEQUENCE [LARGE SCALE GENOMIC DNA]</scope>
    <source>
        <strain evidence="9 11">HCNT1</strain>
    </source>
</reference>